<evidence type="ECO:0000256" key="3">
    <source>
        <dbReference type="ARBA" id="ARBA00006840"/>
    </source>
</evidence>
<dbReference type="GO" id="GO:0030154">
    <property type="term" value="P:cell differentiation"/>
    <property type="evidence" value="ECO:0007669"/>
    <property type="project" value="UniProtKB-ARBA"/>
</dbReference>
<evidence type="ECO:0000256" key="5">
    <source>
        <dbReference type="ARBA" id="ARBA00022525"/>
    </source>
</evidence>
<evidence type="ECO:0000256" key="6">
    <source>
        <dbReference type="ARBA" id="ARBA00022692"/>
    </source>
</evidence>
<dbReference type="PROSITE" id="PS00421">
    <property type="entry name" value="TM4_1"/>
    <property type="match status" value="1"/>
</dbReference>
<dbReference type="PRINTS" id="PR00259">
    <property type="entry name" value="TMFOUR"/>
</dbReference>
<comment type="subcellular location">
    <subcellularLocation>
        <location evidence="2">Cell membrane</location>
        <topology evidence="2">Multi-pass membrane protein</topology>
    </subcellularLocation>
    <subcellularLocation>
        <location evidence="14">Membrane</location>
        <topology evidence="14">Multi-pass membrane protein</topology>
    </subcellularLocation>
    <subcellularLocation>
        <location evidence="1">Secreted</location>
        <location evidence="1">Extracellular exosome</location>
    </subcellularLocation>
</comment>
<feature type="transmembrane region" description="Helical" evidence="14">
    <location>
        <begin position="12"/>
        <end position="37"/>
    </location>
</feature>
<sequence length="252" mass="27917">MALAGGIKCVKYLMFAFNLLFWLAGTAVFAIGLWLRLDPKTKGLFEGPDAPYVFYTGVYIFIAAGALMMVVGFLGCCGAIQESPCMLGLFFFFLLIIFAIEVAAGIWGFSNQTKVVDDITTFYLQTYNNYKTTKDERLKETLRMIQTGMDCCGPTGTIIDDAKDTCPSRDLLAQLITKSCPDAIDEMFDSKLHIIGGVGITIGIILVCFNYCNSDRLTKTLNNILLRPLLQVFGMIFSMLLCCAIRKSREVV</sequence>
<keyword evidence="6 14" id="KW-0812">Transmembrane</keyword>
<feature type="transmembrane region" description="Helical" evidence="14">
    <location>
        <begin position="57"/>
        <end position="80"/>
    </location>
</feature>
<evidence type="ECO:0000256" key="12">
    <source>
        <dbReference type="ARBA" id="ARBA00023279"/>
    </source>
</evidence>
<dbReference type="SUPFAM" id="SSF48652">
    <property type="entry name" value="Tetraspanin"/>
    <property type="match status" value="1"/>
</dbReference>
<accession>A0A4Z2C9R5</accession>
<keyword evidence="8 14" id="KW-1133">Transmembrane helix</keyword>
<proteinExistence type="inferred from homology"/>
<dbReference type="InterPro" id="IPR042055">
    <property type="entry name" value="CD9_LEL"/>
</dbReference>
<keyword evidence="11" id="KW-1015">Disulfide bond</keyword>
<feature type="transmembrane region" description="Helical" evidence="14">
    <location>
        <begin position="87"/>
        <end position="109"/>
    </location>
</feature>
<evidence type="ECO:0000313" key="16">
    <source>
        <dbReference type="Proteomes" id="UP000516260"/>
    </source>
</evidence>
<dbReference type="Proteomes" id="UP000516260">
    <property type="component" value="Chromosome 12"/>
</dbReference>
<name>A0A4Z2C9R5_9TELE</name>
<keyword evidence="9 14" id="KW-0472">Membrane</keyword>
<reference evidence="15 16" key="1">
    <citation type="submission" date="2019-04" db="EMBL/GenBank/DDBJ databases">
        <title>The sequence and de novo assembly of Takifugu bimaculatus genome using PacBio and Hi-C technologies.</title>
        <authorList>
            <person name="Xu P."/>
            <person name="Liu B."/>
            <person name="Zhou Z."/>
        </authorList>
    </citation>
    <scope>NUCLEOTIDE SEQUENCE [LARGE SCALE GENOMIC DNA]</scope>
    <source>
        <strain evidence="15">TB-2018</strain>
        <tissue evidence="15">Muscle</tissue>
    </source>
</reference>
<keyword evidence="12" id="KW-0278">Fertilization</keyword>
<dbReference type="InterPro" id="IPR000301">
    <property type="entry name" value="Tetraspanin_animals"/>
</dbReference>
<protein>
    <recommendedName>
        <fullName evidence="14">Tetraspanin</fullName>
    </recommendedName>
</protein>
<dbReference type="PANTHER" id="PTHR19282:SF163">
    <property type="entry name" value="CD9 ANTIGEN"/>
    <property type="match status" value="1"/>
</dbReference>
<dbReference type="GO" id="GO:0005178">
    <property type="term" value="F:integrin binding"/>
    <property type="evidence" value="ECO:0007669"/>
    <property type="project" value="UniProtKB-ARBA"/>
</dbReference>
<dbReference type="GO" id="GO:0007399">
    <property type="term" value="P:nervous system development"/>
    <property type="evidence" value="ECO:0007669"/>
    <property type="project" value="UniProtKB-ARBA"/>
</dbReference>
<dbReference type="FunFam" id="1.10.1450.10:FF:000016">
    <property type="entry name" value="Tetraspanin"/>
    <property type="match status" value="1"/>
</dbReference>
<evidence type="ECO:0000313" key="15">
    <source>
        <dbReference type="EMBL" id="TNN00904.1"/>
    </source>
</evidence>
<evidence type="ECO:0000256" key="2">
    <source>
        <dbReference type="ARBA" id="ARBA00004651"/>
    </source>
</evidence>
<comment type="similarity">
    <text evidence="3 14">Belongs to the tetraspanin (TM4SF) family.</text>
</comment>
<evidence type="ECO:0000256" key="9">
    <source>
        <dbReference type="ARBA" id="ARBA00023136"/>
    </source>
</evidence>
<dbReference type="GO" id="GO:0007338">
    <property type="term" value="P:single fertilization"/>
    <property type="evidence" value="ECO:0007669"/>
    <property type="project" value="UniProtKB-KW"/>
</dbReference>
<keyword evidence="7" id="KW-0130">Cell adhesion</keyword>
<keyword evidence="16" id="KW-1185">Reference proteome</keyword>
<dbReference type="InterPro" id="IPR018503">
    <property type="entry name" value="Tetraspanin_CS"/>
</dbReference>
<evidence type="ECO:0000256" key="13">
    <source>
        <dbReference type="ARBA" id="ARBA00023288"/>
    </source>
</evidence>
<feature type="transmembrane region" description="Helical" evidence="14">
    <location>
        <begin position="192"/>
        <end position="212"/>
    </location>
</feature>
<dbReference type="InterPro" id="IPR008952">
    <property type="entry name" value="Tetraspanin_EC2_sf"/>
</dbReference>
<evidence type="ECO:0000256" key="4">
    <source>
        <dbReference type="ARBA" id="ARBA00022475"/>
    </source>
</evidence>
<evidence type="ECO:0000256" key="11">
    <source>
        <dbReference type="ARBA" id="ARBA00023157"/>
    </source>
</evidence>
<dbReference type="GO" id="GO:0005886">
    <property type="term" value="C:plasma membrane"/>
    <property type="evidence" value="ECO:0007669"/>
    <property type="project" value="UniProtKB-SubCell"/>
</dbReference>
<evidence type="ECO:0000256" key="14">
    <source>
        <dbReference type="RuleBase" id="RU361218"/>
    </source>
</evidence>
<keyword evidence="13" id="KW-0449">Lipoprotein</keyword>
<feature type="transmembrane region" description="Helical" evidence="14">
    <location>
        <begin position="224"/>
        <end position="247"/>
    </location>
</feature>
<keyword evidence="4" id="KW-1003">Cell membrane</keyword>
<dbReference type="Gene3D" id="1.10.1450.10">
    <property type="entry name" value="Tetraspanin"/>
    <property type="match status" value="1"/>
</dbReference>
<dbReference type="InterPro" id="IPR018499">
    <property type="entry name" value="Tetraspanin/Peripherin"/>
</dbReference>
<dbReference type="CDD" id="cd03152">
    <property type="entry name" value="CD9_LEL"/>
    <property type="match status" value="1"/>
</dbReference>
<organism evidence="15 16">
    <name type="scientific">Takifugu bimaculatus</name>
    <dbReference type="NCBI Taxonomy" id="433685"/>
    <lineage>
        <taxon>Eukaryota</taxon>
        <taxon>Metazoa</taxon>
        <taxon>Chordata</taxon>
        <taxon>Craniata</taxon>
        <taxon>Vertebrata</taxon>
        <taxon>Euteleostomi</taxon>
        <taxon>Actinopterygii</taxon>
        <taxon>Neopterygii</taxon>
        <taxon>Teleostei</taxon>
        <taxon>Neoteleostei</taxon>
        <taxon>Acanthomorphata</taxon>
        <taxon>Eupercaria</taxon>
        <taxon>Tetraodontiformes</taxon>
        <taxon>Tetradontoidea</taxon>
        <taxon>Tetraodontidae</taxon>
        <taxon>Takifugu</taxon>
    </lineage>
</organism>
<dbReference type="GO" id="GO:0070062">
    <property type="term" value="C:extracellular exosome"/>
    <property type="evidence" value="ECO:0007669"/>
    <property type="project" value="UniProtKB-ARBA"/>
</dbReference>
<evidence type="ECO:0000256" key="7">
    <source>
        <dbReference type="ARBA" id="ARBA00022889"/>
    </source>
</evidence>
<dbReference type="PIRSF" id="PIRSF002419">
    <property type="entry name" value="Tetraspanin"/>
    <property type="match status" value="1"/>
</dbReference>
<evidence type="ECO:0000256" key="1">
    <source>
        <dbReference type="ARBA" id="ARBA00004550"/>
    </source>
</evidence>
<dbReference type="AlphaFoldDB" id="A0A4Z2C9R5"/>
<keyword evidence="10" id="KW-0564">Palmitate</keyword>
<gene>
    <name evidence="15" type="ORF">fugu_012150</name>
</gene>
<dbReference type="GO" id="GO:0007155">
    <property type="term" value="P:cell adhesion"/>
    <property type="evidence" value="ECO:0007669"/>
    <property type="project" value="UniProtKB-KW"/>
</dbReference>
<comment type="caution">
    <text evidence="14">Lacks conserved residue(s) required for the propagation of feature annotation.</text>
</comment>
<comment type="caution">
    <text evidence="15">The sequence shown here is derived from an EMBL/GenBank/DDBJ whole genome shotgun (WGS) entry which is preliminary data.</text>
</comment>
<dbReference type="Pfam" id="PF00335">
    <property type="entry name" value="Tetraspanin"/>
    <property type="match status" value="1"/>
</dbReference>
<dbReference type="PANTHER" id="PTHR19282">
    <property type="entry name" value="TETRASPANIN"/>
    <property type="match status" value="1"/>
</dbReference>
<keyword evidence="5" id="KW-0964">Secreted</keyword>
<evidence type="ECO:0000256" key="8">
    <source>
        <dbReference type="ARBA" id="ARBA00022989"/>
    </source>
</evidence>
<dbReference type="EMBL" id="SWLE01000004">
    <property type="protein sequence ID" value="TNN00904.1"/>
    <property type="molecule type" value="Genomic_DNA"/>
</dbReference>
<evidence type="ECO:0000256" key="10">
    <source>
        <dbReference type="ARBA" id="ARBA00023139"/>
    </source>
</evidence>